<dbReference type="SUPFAM" id="SSF90123">
    <property type="entry name" value="ABC transporter transmembrane region"/>
    <property type="match status" value="1"/>
</dbReference>
<organism evidence="14 16">
    <name type="scientific">Rhodococcus hoagii</name>
    <name type="common">Corynebacterium equii</name>
    <dbReference type="NCBI Taxonomy" id="43767"/>
    <lineage>
        <taxon>Bacteria</taxon>
        <taxon>Bacillati</taxon>
        <taxon>Actinomycetota</taxon>
        <taxon>Actinomycetes</taxon>
        <taxon>Mycobacteriales</taxon>
        <taxon>Nocardiaceae</taxon>
        <taxon>Prescottella</taxon>
    </lineage>
</organism>
<feature type="transmembrane region" description="Helical" evidence="10">
    <location>
        <begin position="174"/>
        <end position="193"/>
    </location>
</feature>
<dbReference type="Pfam" id="PF00005">
    <property type="entry name" value="ABC_tran"/>
    <property type="match status" value="1"/>
</dbReference>
<evidence type="ECO:0000256" key="2">
    <source>
        <dbReference type="ARBA" id="ARBA00022448"/>
    </source>
</evidence>
<evidence type="ECO:0000259" key="11">
    <source>
        <dbReference type="PROSITE" id="PS50893"/>
    </source>
</evidence>
<dbReference type="InterPro" id="IPR036640">
    <property type="entry name" value="ABC1_TM_sf"/>
</dbReference>
<keyword evidence="7 14" id="KW-0067">ATP-binding</keyword>
<name>A0A9Q5RSY1_RHOHA</name>
<dbReference type="PROSITE" id="PS50893">
    <property type="entry name" value="ABC_TRANSPORTER_2"/>
    <property type="match status" value="1"/>
</dbReference>
<dbReference type="InterPro" id="IPR003439">
    <property type="entry name" value="ABC_transporter-like_ATP-bd"/>
</dbReference>
<dbReference type="EMBL" id="WUXR01000005">
    <property type="protein sequence ID" value="MBM4566094.1"/>
    <property type="molecule type" value="Genomic_DNA"/>
</dbReference>
<dbReference type="GO" id="GO:0016887">
    <property type="term" value="F:ATP hydrolysis activity"/>
    <property type="evidence" value="ECO:0007669"/>
    <property type="project" value="InterPro"/>
</dbReference>
<dbReference type="AlphaFoldDB" id="A0A9Q5RSY1"/>
<dbReference type="Gene3D" id="1.20.1560.10">
    <property type="entry name" value="ABC transporter type 1, transmembrane domain"/>
    <property type="match status" value="1"/>
</dbReference>
<comment type="subcellular location">
    <subcellularLocation>
        <location evidence="1">Cell membrane</location>
        <topology evidence="1">Multi-pass membrane protein</topology>
    </subcellularLocation>
</comment>
<feature type="transmembrane region" description="Helical" evidence="10">
    <location>
        <begin position="149"/>
        <end position="168"/>
    </location>
</feature>
<dbReference type="GO" id="GO:0015421">
    <property type="term" value="F:ABC-type oligopeptide transporter activity"/>
    <property type="evidence" value="ECO:0007669"/>
    <property type="project" value="TreeGrafter"/>
</dbReference>
<accession>A0A9Q5RSY1</accession>
<dbReference type="PROSITE" id="PS50929">
    <property type="entry name" value="ABC_TM1F"/>
    <property type="match status" value="1"/>
</dbReference>
<dbReference type="Proteomes" id="UP000808906">
    <property type="component" value="Unassembled WGS sequence"/>
</dbReference>
<dbReference type="InterPro" id="IPR003593">
    <property type="entry name" value="AAA+_ATPase"/>
</dbReference>
<comment type="caution">
    <text evidence="14">The sequence shown here is derived from an EMBL/GenBank/DDBJ whole genome shotgun (WGS) entry which is preliminary data.</text>
</comment>
<sequence length="588" mass="60727">MTTTERILLPTASPARTRAELWRLLRPHRVGAVAAIVALTAATAVGLCTPLVLGAMVDAVTDGGSGVVGRIGWLGGALLGIAVGQSVLVTVSNYLIARVGETLVADLREEVVAHALDLPLQDLEDAGHGDVVSRVTGDVHLVTEAVSRAVPVFATATLTIGLTLAGLAGLDWRFAVAAVIAAPVQIGALRWYLRASAPVYRREREAEGARAQQMLDSLTDVDTVGSLRLAETHERAIESRSLAAVDLSLQATRLRTRFFGRLNAAEAIGLTAVLGVGFLLVQQGQVTLGAATAAALFFHRLFDPIGSALLVFDELQEGSIALSRLVGVTLAPGRAEPSDPAVPEDGSIGLHGVSFAYRTGGRSVVDDVDVRIAPGSSVALVGLTGAGKSTLAKLVAGIHDPVRGRVEIGGVGRGRIPTADAVRTCVLVSQETHVFSGTVADDLRLAAPDATDDELTAALAAVGADDWVRSLPDGLATVVGAGGTAVTATEAQQLALARVALLDPSVLILDEATAEAGSAGARRLDRAAAALGRGRTTVTVAHRLSQAALADRILVVEDGRIIEDGSHTDLVAAGETYARLWAAWDSAR</sequence>
<evidence type="ECO:0000256" key="1">
    <source>
        <dbReference type="ARBA" id="ARBA00004651"/>
    </source>
</evidence>
<evidence type="ECO:0000313" key="16">
    <source>
        <dbReference type="Proteomes" id="UP000603463"/>
    </source>
</evidence>
<dbReference type="GO" id="GO:0005886">
    <property type="term" value="C:plasma membrane"/>
    <property type="evidence" value="ECO:0007669"/>
    <property type="project" value="UniProtKB-SubCell"/>
</dbReference>
<dbReference type="EMBL" id="WVDC01000001">
    <property type="protein sequence ID" value="NKW41505.1"/>
    <property type="molecule type" value="Genomic_DNA"/>
</dbReference>
<reference evidence="13" key="1">
    <citation type="submission" date="2019-11" db="EMBL/GenBank/DDBJ databases">
        <title>Spread of Macrolides and rifampicin resistant Rhodococcus equi in clinical isolates in the USA.</title>
        <authorList>
            <person name="Alvarez-Narvaez S."/>
            <person name="Huber L."/>
            <person name="Cohen N.D."/>
            <person name="Slovis N."/>
            <person name="Greiter M."/>
            <person name="Giguere S."/>
            <person name="Hart K."/>
        </authorList>
    </citation>
    <scope>NUCLEOTIDE SEQUENCE</scope>
    <source>
        <strain evidence="13">Lh_17</strain>
    </source>
</reference>
<dbReference type="PANTHER" id="PTHR43394">
    <property type="entry name" value="ATP-DEPENDENT PERMEASE MDL1, MITOCHONDRIAL"/>
    <property type="match status" value="1"/>
</dbReference>
<dbReference type="EMBL" id="WVBC01000030">
    <property type="protein sequence ID" value="NKT78795.1"/>
    <property type="molecule type" value="Genomic_DNA"/>
</dbReference>
<dbReference type="InterPro" id="IPR039421">
    <property type="entry name" value="Type_1_exporter"/>
</dbReference>
<keyword evidence="2" id="KW-0813">Transport</keyword>
<gene>
    <name evidence="13" type="ORF">GS441_11800</name>
    <name evidence="14" type="ORF">GS882_11855</name>
    <name evidence="15" type="ORF">GS947_07705</name>
</gene>
<keyword evidence="9 10" id="KW-0472">Membrane</keyword>
<evidence type="ECO:0000256" key="7">
    <source>
        <dbReference type="ARBA" id="ARBA00022840"/>
    </source>
</evidence>
<dbReference type="FunFam" id="3.40.50.300:FF:001001">
    <property type="entry name" value="Multidrug ABC transporter ATP-binding protein"/>
    <property type="match status" value="1"/>
</dbReference>
<feature type="domain" description="ABC transporter" evidence="11">
    <location>
        <begin position="348"/>
        <end position="583"/>
    </location>
</feature>
<keyword evidence="8 10" id="KW-1133">Transmembrane helix</keyword>
<dbReference type="SUPFAM" id="SSF52540">
    <property type="entry name" value="P-loop containing nucleoside triphosphate hydrolases"/>
    <property type="match status" value="1"/>
</dbReference>
<dbReference type="InterPro" id="IPR027417">
    <property type="entry name" value="P-loop_NTPase"/>
</dbReference>
<dbReference type="RefSeq" id="WP_084846787.1">
    <property type="nucleotide sequence ID" value="NZ_CP095477.1"/>
</dbReference>
<evidence type="ECO:0000256" key="5">
    <source>
        <dbReference type="ARBA" id="ARBA00022692"/>
    </source>
</evidence>
<keyword evidence="4" id="KW-0997">Cell inner membrane</keyword>
<evidence type="ECO:0000256" key="6">
    <source>
        <dbReference type="ARBA" id="ARBA00022741"/>
    </source>
</evidence>
<feature type="transmembrane region" description="Helical" evidence="10">
    <location>
        <begin position="262"/>
        <end position="281"/>
    </location>
</feature>
<evidence type="ECO:0000259" key="12">
    <source>
        <dbReference type="PROSITE" id="PS50929"/>
    </source>
</evidence>
<dbReference type="CDD" id="cd07346">
    <property type="entry name" value="ABC_6TM_exporters"/>
    <property type="match status" value="1"/>
</dbReference>
<evidence type="ECO:0000313" key="15">
    <source>
        <dbReference type="EMBL" id="NKW41505.1"/>
    </source>
</evidence>
<reference evidence="14" key="2">
    <citation type="journal article" date="2020" name="Environ. Microbiol.">
        <title>The novel and transferable erm(51) gene confers Macrolides, Lincosamides, and Streptogramins B (MLSB) resistance to clonal Rhodococcus equi in the environment.</title>
        <authorList>
            <person name="Huber L."/>
            <person name="Giguere S."/>
            <person name="Slovis N.M."/>
            <person name="Alvarez-Narvaez S."/>
            <person name="Hart K.A."/>
            <person name="Greiter M."/>
            <person name="Morris E.R.A."/>
            <person name="Cohen N.D."/>
        </authorList>
    </citation>
    <scope>NUCLEOTIDE SEQUENCE</scope>
    <source>
        <strain evidence="14">Lh_116_1</strain>
        <strain evidence="15">Lh_16_1</strain>
    </source>
</reference>
<keyword evidence="5 10" id="KW-0812">Transmembrane</keyword>
<proteinExistence type="predicted"/>
<dbReference type="SMART" id="SM00382">
    <property type="entry name" value="AAA"/>
    <property type="match status" value="1"/>
</dbReference>
<dbReference type="GO" id="GO:0005524">
    <property type="term" value="F:ATP binding"/>
    <property type="evidence" value="ECO:0007669"/>
    <property type="project" value="UniProtKB-KW"/>
</dbReference>
<feature type="transmembrane region" description="Helical" evidence="10">
    <location>
        <begin position="30"/>
        <end position="53"/>
    </location>
</feature>
<evidence type="ECO:0000256" key="10">
    <source>
        <dbReference type="SAM" id="Phobius"/>
    </source>
</evidence>
<evidence type="ECO:0000256" key="4">
    <source>
        <dbReference type="ARBA" id="ARBA00022519"/>
    </source>
</evidence>
<dbReference type="Proteomes" id="UP000608063">
    <property type="component" value="Unassembled WGS sequence"/>
</dbReference>
<keyword evidence="6" id="KW-0547">Nucleotide-binding</keyword>
<keyword evidence="3" id="KW-1003">Cell membrane</keyword>
<evidence type="ECO:0000256" key="8">
    <source>
        <dbReference type="ARBA" id="ARBA00022989"/>
    </source>
</evidence>
<feature type="transmembrane region" description="Helical" evidence="10">
    <location>
        <begin position="73"/>
        <end position="96"/>
    </location>
</feature>
<dbReference type="Gene3D" id="3.40.50.300">
    <property type="entry name" value="P-loop containing nucleotide triphosphate hydrolases"/>
    <property type="match status" value="1"/>
</dbReference>
<evidence type="ECO:0000313" key="14">
    <source>
        <dbReference type="EMBL" id="NKT78795.1"/>
    </source>
</evidence>
<dbReference type="InterPro" id="IPR011527">
    <property type="entry name" value="ABC1_TM_dom"/>
</dbReference>
<evidence type="ECO:0000313" key="13">
    <source>
        <dbReference type="EMBL" id="MBM4566094.1"/>
    </source>
</evidence>
<evidence type="ECO:0000256" key="3">
    <source>
        <dbReference type="ARBA" id="ARBA00022475"/>
    </source>
</evidence>
<protein>
    <submittedName>
        <fullName evidence="14">ATP-binding cassette domain-containing protein</fullName>
    </submittedName>
</protein>
<evidence type="ECO:0000256" key="9">
    <source>
        <dbReference type="ARBA" id="ARBA00023136"/>
    </source>
</evidence>
<feature type="domain" description="ABC transmembrane type-1" evidence="12">
    <location>
        <begin position="33"/>
        <end position="317"/>
    </location>
</feature>
<dbReference type="Pfam" id="PF00664">
    <property type="entry name" value="ABC_membrane"/>
    <property type="match status" value="1"/>
</dbReference>
<dbReference type="PANTHER" id="PTHR43394:SF1">
    <property type="entry name" value="ATP-BINDING CASSETTE SUB-FAMILY B MEMBER 10, MITOCHONDRIAL"/>
    <property type="match status" value="1"/>
</dbReference>
<dbReference type="Proteomes" id="UP000603463">
    <property type="component" value="Unassembled WGS sequence"/>
</dbReference>